<feature type="transmembrane region" description="Helical" evidence="1">
    <location>
        <begin position="12"/>
        <end position="31"/>
    </location>
</feature>
<feature type="transmembrane region" description="Helical" evidence="1">
    <location>
        <begin position="43"/>
        <end position="61"/>
    </location>
</feature>
<dbReference type="AlphaFoldDB" id="A0A4P7W192"/>
<evidence type="ECO:0000313" key="2">
    <source>
        <dbReference type="EMBL" id="QCD41522.1"/>
    </source>
</evidence>
<organism evidence="2 3">
    <name type="scientific">Duncaniella dubosii</name>
    <dbReference type="NCBI Taxonomy" id="2518971"/>
    <lineage>
        <taxon>Bacteria</taxon>
        <taxon>Pseudomonadati</taxon>
        <taxon>Bacteroidota</taxon>
        <taxon>Bacteroidia</taxon>
        <taxon>Bacteroidales</taxon>
        <taxon>Muribaculaceae</taxon>
        <taxon>Duncaniella</taxon>
    </lineage>
</organism>
<feature type="transmembrane region" description="Helical" evidence="1">
    <location>
        <begin position="113"/>
        <end position="133"/>
    </location>
</feature>
<dbReference type="KEGG" id="ddb:E7747_03940"/>
<sequence>MDATLRLHSLPFSSVRTYLTAALFVIGNIALPQLLHLVPQGGVTWLPIYFFTLVGAYKYGWRVGLLTALASPVVNSLMFGMPPVAALPAIMLKSVLLALIAGWTASCFNKASLLMLVAVVLGYQVLGTLGEWVMKADFYAACQDFRIGIPGMLLQIIGGWIMINFVIRRN</sequence>
<proteinExistence type="predicted"/>
<keyword evidence="1" id="KW-1133">Transmembrane helix</keyword>
<keyword evidence="1" id="KW-0812">Transmembrane</keyword>
<dbReference type="EMBL" id="CP039396">
    <property type="protein sequence ID" value="QCD41522.1"/>
    <property type="molecule type" value="Genomic_DNA"/>
</dbReference>
<feature type="transmembrane region" description="Helical" evidence="1">
    <location>
        <begin position="145"/>
        <end position="167"/>
    </location>
</feature>
<protein>
    <submittedName>
        <fullName evidence="2">ECF transporter S component</fullName>
    </submittedName>
</protein>
<dbReference type="Proteomes" id="UP000297149">
    <property type="component" value="Chromosome"/>
</dbReference>
<accession>A0A4P7W192</accession>
<gene>
    <name evidence="2" type="ORF">E7747_03940</name>
</gene>
<reference evidence="3" key="1">
    <citation type="submission" date="2019-02" db="EMBL/GenBank/DDBJ databases">
        <title>Isolation and identification of novel species under the genus Muribaculum.</title>
        <authorList>
            <person name="Miyake S."/>
            <person name="Ding Y."/>
            <person name="Low A."/>
            <person name="Soh M."/>
            <person name="Seedorf H."/>
        </authorList>
    </citation>
    <scope>NUCLEOTIDE SEQUENCE [LARGE SCALE GENOMIC DNA]</scope>
    <source>
        <strain evidence="3">H5</strain>
    </source>
</reference>
<name>A0A4P7W192_9BACT</name>
<feature type="transmembrane region" description="Helical" evidence="1">
    <location>
        <begin position="81"/>
        <end position="101"/>
    </location>
</feature>
<keyword evidence="1" id="KW-0472">Membrane</keyword>
<evidence type="ECO:0000313" key="3">
    <source>
        <dbReference type="Proteomes" id="UP000297149"/>
    </source>
</evidence>
<dbReference type="RefSeq" id="WP_136414237.1">
    <property type="nucleotide sequence ID" value="NZ_CAXHQF010000048.1"/>
</dbReference>
<keyword evidence="3" id="KW-1185">Reference proteome</keyword>
<evidence type="ECO:0000256" key="1">
    <source>
        <dbReference type="SAM" id="Phobius"/>
    </source>
</evidence>